<feature type="signal peptide" evidence="3">
    <location>
        <begin position="1"/>
        <end position="16"/>
    </location>
</feature>
<protein>
    <recommendedName>
        <fullName evidence="2">N-acetylglucosaminylphosphatidylinositol deacetylase</fullName>
        <ecNumber evidence="2">3.5.1.89</ecNumber>
    </recommendedName>
</protein>
<dbReference type="PANTHER" id="PTHR12993">
    <property type="entry name" value="N-ACETYLGLUCOSAMINYL-PHOSPHATIDYLINOSITOL DE-N-ACETYLASE-RELATED"/>
    <property type="match status" value="1"/>
</dbReference>
<comment type="caution">
    <text evidence="4">The sequence shown here is derived from an EMBL/GenBank/DDBJ whole genome shotgun (WGS) entry which is preliminary data.</text>
</comment>
<dbReference type="Pfam" id="PF02585">
    <property type="entry name" value="PIG-L"/>
    <property type="match status" value="1"/>
</dbReference>
<dbReference type="Gene3D" id="3.40.50.10320">
    <property type="entry name" value="LmbE-like"/>
    <property type="match status" value="1"/>
</dbReference>
<dbReference type="AlphaFoldDB" id="A0A5M9MTD5"/>
<dbReference type="SUPFAM" id="SSF102588">
    <property type="entry name" value="LmbE-like"/>
    <property type="match status" value="1"/>
</dbReference>
<proteinExistence type="inferred from homology"/>
<dbReference type="GeneID" id="54329899"/>
<dbReference type="EC" id="3.5.1.89" evidence="2"/>
<sequence length="267" mass="29505">MRPILLTATLLRLTTARTLNIVAHQDDDILFFSPELLHDIHSGNPVRTIFLTAGDAGNSVEYWEGRQAGSQAAYALMRGVSNTWTRSDAGVADHPVSIFTMNDDPNISLAFLHLPDGNLDGSGFPATGTTSLVKLWNGQIQKLDTVDGLTKYTNESLVETLTDLMRKFEPEQVKTQDYIQGGGDHSDHHTGAKFAREAARVYDAGVKLTGYLGYPVVELPENVQGSELEVKQAAFYKYGMHDAHTCDSQETCKDRVEAQWLARQYTV</sequence>
<dbReference type="GO" id="GO:0000225">
    <property type="term" value="F:N-acetylglucosaminylphosphatidylinositol deacetylase activity"/>
    <property type="evidence" value="ECO:0007669"/>
    <property type="project" value="UniProtKB-EC"/>
</dbReference>
<accession>A0A5M9MTD5</accession>
<dbReference type="OrthoDB" id="203440at2759"/>
<evidence type="ECO:0000256" key="1">
    <source>
        <dbReference type="ARBA" id="ARBA00006066"/>
    </source>
</evidence>
<gene>
    <name evidence="4" type="ORF">ATNIH1004_007197</name>
</gene>
<feature type="chain" id="PRO_5024284930" description="N-acetylglucosaminylphosphatidylinositol deacetylase" evidence="3">
    <location>
        <begin position="17"/>
        <end position="267"/>
    </location>
</feature>
<comment type="similarity">
    <text evidence="1">Belongs to the PIGL family.</text>
</comment>
<evidence type="ECO:0000313" key="5">
    <source>
        <dbReference type="Proteomes" id="UP000324241"/>
    </source>
</evidence>
<keyword evidence="3" id="KW-0732">Signal</keyword>
<dbReference type="PANTHER" id="PTHR12993:SF23">
    <property type="entry name" value="N-ACETYLGLUCOSAMINYLPHOSPHATIDYLINOSITOL DEACETYLASE"/>
    <property type="match status" value="1"/>
</dbReference>
<reference evidence="4 5" key="1">
    <citation type="submission" date="2019-08" db="EMBL/GenBank/DDBJ databases">
        <title>The genome sequence of a newly discovered highly antifungal drug resistant Aspergillus species, Aspergillus tanneri NIH 1004.</title>
        <authorList>
            <person name="Mounaud S."/>
            <person name="Singh I."/>
            <person name="Joardar V."/>
            <person name="Pakala S."/>
            <person name="Pakala S."/>
            <person name="Venepally P."/>
            <person name="Chung J.K."/>
            <person name="Losada L."/>
            <person name="Nierman W.C."/>
        </authorList>
    </citation>
    <scope>NUCLEOTIDE SEQUENCE [LARGE SCALE GENOMIC DNA]</scope>
    <source>
        <strain evidence="4 5">NIH1004</strain>
    </source>
</reference>
<dbReference type="RefSeq" id="XP_033425138.1">
    <property type="nucleotide sequence ID" value="XM_033571823.1"/>
</dbReference>
<name>A0A5M9MTD5_9EURO</name>
<dbReference type="InterPro" id="IPR003737">
    <property type="entry name" value="GlcNAc_PI_deacetylase-related"/>
</dbReference>
<organism evidence="4 5">
    <name type="scientific">Aspergillus tanneri</name>
    <dbReference type="NCBI Taxonomy" id="1220188"/>
    <lineage>
        <taxon>Eukaryota</taxon>
        <taxon>Fungi</taxon>
        <taxon>Dikarya</taxon>
        <taxon>Ascomycota</taxon>
        <taxon>Pezizomycotina</taxon>
        <taxon>Eurotiomycetes</taxon>
        <taxon>Eurotiomycetidae</taxon>
        <taxon>Eurotiales</taxon>
        <taxon>Aspergillaceae</taxon>
        <taxon>Aspergillus</taxon>
        <taxon>Aspergillus subgen. Circumdati</taxon>
    </lineage>
</organism>
<dbReference type="Proteomes" id="UP000324241">
    <property type="component" value="Unassembled WGS sequence"/>
</dbReference>
<dbReference type="InterPro" id="IPR024078">
    <property type="entry name" value="LmbE-like_dom_sf"/>
</dbReference>
<evidence type="ECO:0000256" key="3">
    <source>
        <dbReference type="SAM" id="SignalP"/>
    </source>
</evidence>
<evidence type="ECO:0000256" key="2">
    <source>
        <dbReference type="ARBA" id="ARBA00012176"/>
    </source>
</evidence>
<dbReference type="VEuPathDB" id="FungiDB:EYZ11_005176"/>
<evidence type="ECO:0000313" key="4">
    <source>
        <dbReference type="EMBL" id="KAA8645777.1"/>
    </source>
</evidence>
<dbReference type="EMBL" id="QUQM01000007">
    <property type="protein sequence ID" value="KAA8645777.1"/>
    <property type="molecule type" value="Genomic_DNA"/>
</dbReference>
<dbReference type="GO" id="GO:0005783">
    <property type="term" value="C:endoplasmic reticulum"/>
    <property type="evidence" value="ECO:0007669"/>
    <property type="project" value="TreeGrafter"/>
</dbReference>